<dbReference type="EMBL" id="APBN01000009">
    <property type="protein sequence ID" value="EMT51292.1"/>
    <property type="molecule type" value="Genomic_DNA"/>
</dbReference>
<protein>
    <submittedName>
        <fullName evidence="3">Aminotransferase class I and II</fullName>
    </submittedName>
</protein>
<gene>
    <name evidence="3" type="ORF">I532_18767</name>
</gene>
<accession>M8DD26</accession>
<evidence type="ECO:0000256" key="1">
    <source>
        <dbReference type="ARBA" id="ARBA00001933"/>
    </source>
</evidence>
<comment type="cofactor">
    <cofactor evidence="1">
        <name>pyridoxal 5'-phosphate</name>
        <dbReference type="ChEBI" id="CHEBI:597326"/>
    </cofactor>
</comment>
<dbReference type="STRING" id="1300222.I532_18767"/>
<keyword evidence="3" id="KW-0808">Transferase</keyword>
<dbReference type="RefSeq" id="WP_003390139.1">
    <property type="nucleotide sequence ID" value="NZ_APBN01000009.1"/>
</dbReference>
<keyword evidence="3" id="KW-0032">Aminotransferase</keyword>
<dbReference type="GO" id="GO:0008483">
    <property type="term" value="F:transaminase activity"/>
    <property type="evidence" value="ECO:0007669"/>
    <property type="project" value="UniProtKB-KW"/>
</dbReference>
<evidence type="ECO:0000313" key="3">
    <source>
        <dbReference type="EMBL" id="EMT51292.1"/>
    </source>
</evidence>
<dbReference type="InterPro" id="IPR015422">
    <property type="entry name" value="PyrdxlP-dep_Trfase_small"/>
</dbReference>
<dbReference type="Gene3D" id="3.90.1150.10">
    <property type="entry name" value="Aspartate Aminotransferase, domain 1"/>
    <property type="match status" value="2"/>
</dbReference>
<sequence>MHYDFDQVHNRFHTDSIKWDRTEKLFGDKDILPMWIADMDFRCPLPVIERLISRAEHGIFGYTARSDSYFESGGEGFTRVNIACPRSVLEEGLQRMASAVHQWVQ</sequence>
<evidence type="ECO:0000256" key="2">
    <source>
        <dbReference type="ARBA" id="ARBA00022898"/>
    </source>
</evidence>
<dbReference type="OrthoDB" id="9802872at2"/>
<comment type="caution">
    <text evidence="3">The sequence shown here is derived from an EMBL/GenBank/DDBJ whole genome shotgun (WGS) entry which is preliminary data.</text>
</comment>
<dbReference type="PANTHER" id="PTHR43525">
    <property type="entry name" value="PROTEIN MALY"/>
    <property type="match status" value="1"/>
</dbReference>
<proteinExistence type="predicted"/>
<name>M8DD26_9BACL</name>
<dbReference type="InterPro" id="IPR015424">
    <property type="entry name" value="PyrdxlP-dep_Trfase"/>
</dbReference>
<dbReference type="PANTHER" id="PTHR43525:SF1">
    <property type="entry name" value="PROTEIN MALY"/>
    <property type="match status" value="1"/>
</dbReference>
<reference evidence="3 4" key="1">
    <citation type="submission" date="2013-03" db="EMBL/GenBank/DDBJ databases">
        <title>Assembly of a new bacterial strain Brevibacillus borstelensis AK1.</title>
        <authorList>
            <person name="Rajan I."/>
            <person name="PoliReddy D."/>
            <person name="Sugumar T."/>
            <person name="Rathinam K."/>
            <person name="Alqarawi S."/>
            <person name="Khalil A.B."/>
            <person name="Sivakumar N."/>
        </authorList>
    </citation>
    <scope>NUCLEOTIDE SEQUENCE [LARGE SCALE GENOMIC DNA]</scope>
    <source>
        <strain evidence="3 4">AK1</strain>
    </source>
</reference>
<dbReference type="InterPro" id="IPR051798">
    <property type="entry name" value="Class-II_PLP-Dep_Aminotrans"/>
</dbReference>
<dbReference type="AlphaFoldDB" id="M8DD26"/>
<evidence type="ECO:0000313" key="4">
    <source>
        <dbReference type="Proteomes" id="UP000012081"/>
    </source>
</evidence>
<dbReference type="Proteomes" id="UP000012081">
    <property type="component" value="Unassembled WGS sequence"/>
</dbReference>
<keyword evidence="4" id="KW-1185">Reference proteome</keyword>
<organism evidence="3 4">
    <name type="scientific">Brevibacillus borstelensis AK1</name>
    <dbReference type="NCBI Taxonomy" id="1300222"/>
    <lineage>
        <taxon>Bacteria</taxon>
        <taxon>Bacillati</taxon>
        <taxon>Bacillota</taxon>
        <taxon>Bacilli</taxon>
        <taxon>Bacillales</taxon>
        <taxon>Paenibacillaceae</taxon>
        <taxon>Brevibacillus</taxon>
    </lineage>
</organism>
<dbReference type="PATRIC" id="fig|1300222.3.peg.3939"/>
<dbReference type="SUPFAM" id="SSF53383">
    <property type="entry name" value="PLP-dependent transferases"/>
    <property type="match status" value="1"/>
</dbReference>
<keyword evidence="2" id="KW-0663">Pyridoxal phosphate</keyword>